<name>A0ABY5FTR6_9MICO</name>
<feature type="transmembrane region" description="Helical" evidence="1">
    <location>
        <begin position="32"/>
        <end position="55"/>
    </location>
</feature>
<proteinExistence type="predicted"/>
<keyword evidence="1" id="KW-0812">Transmembrane</keyword>
<gene>
    <name evidence="2" type="ORF">NNL39_07565</name>
</gene>
<feature type="transmembrane region" description="Helical" evidence="1">
    <location>
        <begin position="62"/>
        <end position="84"/>
    </location>
</feature>
<sequence length="131" mass="13762">MLRFLIRLAIYVGTAALALLITSWILPGFGLSLSGFIVAVAVFALAQSILTPFIVNMARKYAPAVLGGIGLVSTFVALLLASFFPGGITLTGIDTWVLASLIVWLITALGGWLLPLLLLRGKLADPGPAKK</sequence>
<accession>A0ABY5FTR6</accession>
<evidence type="ECO:0000256" key="1">
    <source>
        <dbReference type="SAM" id="Phobius"/>
    </source>
</evidence>
<feature type="transmembrane region" description="Helical" evidence="1">
    <location>
        <begin position="5"/>
        <end position="26"/>
    </location>
</feature>
<dbReference type="EMBL" id="CP101497">
    <property type="protein sequence ID" value="UTT61541.1"/>
    <property type="molecule type" value="Genomic_DNA"/>
</dbReference>
<keyword evidence="1" id="KW-0472">Membrane</keyword>
<evidence type="ECO:0000313" key="3">
    <source>
        <dbReference type="Proteomes" id="UP001060039"/>
    </source>
</evidence>
<dbReference type="Proteomes" id="UP001060039">
    <property type="component" value="Chromosome"/>
</dbReference>
<keyword evidence="3" id="KW-1185">Reference proteome</keyword>
<evidence type="ECO:0000313" key="2">
    <source>
        <dbReference type="EMBL" id="UTT61541.1"/>
    </source>
</evidence>
<feature type="transmembrane region" description="Helical" evidence="1">
    <location>
        <begin position="96"/>
        <end position="119"/>
    </location>
</feature>
<organism evidence="2 3">
    <name type="scientific">Microcella humidisoli</name>
    <dbReference type="NCBI Taxonomy" id="2963406"/>
    <lineage>
        <taxon>Bacteria</taxon>
        <taxon>Bacillati</taxon>
        <taxon>Actinomycetota</taxon>
        <taxon>Actinomycetes</taxon>
        <taxon>Micrococcales</taxon>
        <taxon>Microbacteriaceae</taxon>
        <taxon>Microcella</taxon>
    </lineage>
</organism>
<dbReference type="InterPro" id="IPR007165">
    <property type="entry name" value="Phage_holin_4_2"/>
</dbReference>
<keyword evidence="1" id="KW-1133">Transmembrane helix</keyword>
<protein>
    <submittedName>
        <fullName evidence="2">Phage holin family protein</fullName>
    </submittedName>
</protein>
<reference evidence="2" key="1">
    <citation type="submission" date="2022-07" db="EMBL/GenBank/DDBJ databases">
        <title>Taxonomic analysis of Microcella humidisoli nov. sp., isolated from riverside soil.</title>
        <authorList>
            <person name="Molina K.M."/>
            <person name="Kim S.B."/>
        </authorList>
    </citation>
    <scope>NUCLEOTIDE SEQUENCE</scope>
    <source>
        <strain evidence="2">MMS21-STM10</strain>
    </source>
</reference>
<dbReference type="RefSeq" id="WP_255158516.1">
    <property type="nucleotide sequence ID" value="NZ_CP101497.1"/>
</dbReference>
<dbReference type="Pfam" id="PF04020">
    <property type="entry name" value="Phage_holin_4_2"/>
    <property type="match status" value="1"/>
</dbReference>